<dbReference type="AlphaFoldDB" id="A0A1G6QMM6"/>
<dbReference type="STRING" id="390242.SAMN04488024_103392"/>
<dbReference type="Proteomes" id="UP000199455">
    <property type="component" value="Unassembled WGS sequence"/>
</dbReference>
<protein>
    <submittedName>
        <fullName evidence="1">Uncharacterized protein</fullName>
    </submittedName>
</protein>
<keyword evidence="2" id="KW-1185">Reference proteome</keyword>
<accession>A0A1G6QMM6</accession>
<sequence>MAQEIVIKTEKQYEDNMIAVFELQEKEDPTADDLKQIELMLKAGEKYEAEHL</sequence>
<dbReference type="RefSeq" id="WP_167356576.1">
    <property type="nucleotide sequence ID" value="NZ_FMZH01000003.1"/>
</dbReference>
<gene>
    <name evidence="1" type="ORF">SAMN04488024_103392</name>
</gene>
<proteinExistence type="predicted"/>
<name>A0A1G6QMM6_9SPHI</name>
<dbReference type="EMBL" id="FMZH01000003">
    <property type="protein sequence ID" value="SDC93573.1"/>
    <property type="molecule type" value="Genomic_DNA"/>
</dbReference>
<evidence type="ECO:0000313" key="1">
    <source>
        <dbReference type="EMBL" id="SDC93573.1"/>
    </source>
</evidence>
<reference evidence="2" key="1">
    <citation type="submission" date="2016-10" db="EMBL/GenBank/DDBJ databases">
        <authorList>
            <person name="Varghese N."/>
            <person name="Submissions S."/>
        </authorList>
    </citation>
    <scope>NUCLEOTIDE SEQUENCE [LARGE SCALE GENOMIC DNA]</scope>
    <source>
        <strain evidence="2">DSM 18609</strain>
    </source>
</reference>
<evidence type="ECO:0000313" key="2">
    <source>
        <dbReference type="Proteomes" id="UP000199455"/>
    </source>
</evidence>
<organism evidence="1 2">
    <name type="scientific">Pedobacter soli</name>
    <dbReference type="NCBI Taxonomy" id="390242"/>
    <lineage>
        <taxon>Bacteria</taxon>
        <taxon>Pseudomonadati</taxon>
        <taxon>Bacteroidota</taxon>
        <taxon>Sphingobacteriia</taxon>
        <taxon>Sphingobacteriales</taxon>
        <taxon>Sphingobacteriaceae</taxon>
        <taxon>Pedobacter</taxon>
    </lineage>
</organism>